<dbReference type="UniPathway" id="UPA00148">
    <property type="reaction ID" value="UER00238"/>
</dbReference>
<evidence type="ECO:0000256" key="7">
    <source>
        <dbReference type="ARBA" id="ARBA00022475"/>
    </source>
</evidence>
<dbReference type="PANTHER" id="PTHR34148:SF1">
    <property type="entry name" value="ADENOSYLCOBINAMIDE-GDP RIBAZOLETRANSFERASE"/>
    <property type="match status" value="1"/>
</dbReference>
<keyword evidence="10 18" id="KW-0812">Transmembrane</keyword>
<keyword evidence="8" id="KW-0169">Cobalamin biosynthesis</keyword>
<accession>A0A850PCM5</accession>
<comment type="function">
    <text evidence="14">Joins adenosylcobinamide-GDP and alpha-ribazole to generate adenosylcobalamin (Ado-cobalamin). Also synthesizes adenosylcobalamin 5'-phosphate from adenosylcobinamide-GDP and alpha-ribazole 5'-phosphate.</text>
</comment>
<keyword evidence="7" id="KW-1003">Cell membrane</keyword>
<comment type="catalytic activity">
    <reaction evidence="16">
        <text>alpha-ribazole 5'-phosphate + adenosylcob(III)inamide-GDP = adenosylcob(III)alamin 5'-phosphate + GMP + H(+)</text>
        <dbReference type="Rhea" id="RHEA:23560"/>
        <dbReference type="ChEBI" id="CHEBI:15378"/>
        <dbReference type="ChEBI" id="CHEBI:57918"/>
        <dbReference type="ChEBI" id="CHEBI:58115"/>
        <dbReference type="ChEBI" id="CHEBI:60487"/>
        <dbReference type="ChEBI" id="CHEBI:60493"/>
        <dbReference type="EC" id="2.7.8.26"/>
    </reaction>
</comment>
<evidence type="ECO:0000256" key="15">
    <source>
        <dbReference type="ARBA" id="ARBA00048623"/>
    </source>
</evidence>
<name>A0A850PCM5_9PROT</name>
<comment type="cofactor">
    <cofactor evidence="1">
        <name>Mg(2+)</name>
        <dbReference type="ChEBI" id="CHEBI:18420"/>
    </cofactor>
</comment>
<evidence type="ECO:0000256" key="14">
    <source>
        <dbReference type="ARBA" id="ARBA00025228"/>
    </source>
</evidence>
<dbReference type="HAMAP" id="MF_00719">
    <property type="entry name" value="CobS"/>
    <property type="match status" value="1"/>
</dbReference>
<dbReference type="InterPro" id="IPR003805">
    <property type="entry name" value="CobS"/>
</dbReference>
<evidence type="ECO:0000313" key="19">
    <source>
        <dbReference type="EMBL" id="NVN39702.1"/>
    </source>
</evidence>
<evidence type="ECO:0000256" key="13">
    <source>
        <dbReference type="ARBA" id="ARBA00023136"/>
    </source>
</evidence>
<dbReference type="GO" id="GO:0005886">
    <property type="term" value="C:plasma membrane"/>
    <property type="evidence" value="ECO:0007669"/>
    <property type="project" value="UniProtKB-SubCell"/>
</dbReference>
<keyword evidence="11" id="KW-0460">Magnesium</keyword>
<keyword evidence="20" id="KW-1185">Reference proteome</keyword>
<comment type="catalytic activity">
    <reaction evidence="15">
        <text>alpha-ribazole + adenosylcob(III)inamide-GDP = adenosylcob(III)alamin + GMP + H(+)</text>
        <dbReference type="Rhea" id="RHEA:16049"/>
        <dbReference type="ChEBI" id="CHEBI:10329"/>
        <dbReference type="ChEBI" id="CHEBI:15378"/>
        <dbReference type="ChEBI" id="CHEBI:18408"/>
        <dbReference type="ChEBI" id="CHEBI:58115"/>
        <dbReference type="ChEBI" id="CHEBI:60487"/>
        <dbReference type="EC" id="2.7.8.26"/>
    </reaction>
</comment>
<proteinExistence type="inferred from homology"/>
<protein>
    <recommendedName>
        <fullName evidence="6 17">Adenosylcobinamide-GDP ribazoletransferase</fullName>
        <ecNumber evidence="5 17">2.7.8.26</ecNumber>
    </recommendedName>
</protein>
<dbReference type="EMBL" id="JABXXR010000014">
    <property type="protein sequence ID" value="NVN39702.1"/>
    <property type="molecule type" value="Genomic_DNA"/>
</dbReference>
<evidence type="ECO:0000256" key="18">
    <source>
        <dbReference type="SAM" id="Phobius"/>
    </source>
</evidence>
<evidence type="ECO:0000256" key="3">
    <source>
        <dbReference type="ARBA" id="ARBA00004663"/>
    </source>
</evidence>
<dbReference type="GO" id="GO:0008818">
    <property type="term" value="F:cobalamin 5'-phosphate synthase activity"/>
    <property type="evidence" value="ECO:0007669"/>
    <property type="project" value="UniProtKB-UniRule"/>
</dbReference>
<dbReference type="AlphaFoldDB" id="A0A850PCM5"/>
<evidence type="ECO:0000256" key="16">
    <source>
        <dbReference type="ARBA" id="ARBA00049504"/>
    </source>
</evidence>
<evidence type="ECO:0000256" key="9">
    <source>
        <dbReference type="ARBA" id="ARBA00022679"/>
    </source>
</evidence>
<evidence type="ECO:0000256" key="1">
    <source>
        <dbReference type="ARBA" id="ARBA00001946"/>
    </source>
</evidence>
<evidence type="ECO:0000256" key="12">
    <source>
        <dbReference type="ARBA" id="ARBA00022989"/>
    </source>
</evidence>
<dbReference type="GO" id="GO:0051073">
    <property type="term" value="F:adenosylcobinamide-GDP ribazoletransferase activity"/>
    <property type="evidence" value="ECO:0007669"/>
    <property type="project" value="UniProtKB-EC"/>
</dbReference>
<evidence type="ECO:0000256" key="5">
    <source>
        <dbReference type="ARBA" id="ARBA00013200"/>
    </source>
</evidence>
<reference evidence="19 20" key="1">
    <citation type="submission" date="2020-06" db="EMBL/GenBank/DDBJ databases">
        <title>Description of novel acetic acid bacteria.</title>
        <authorList>
            <person name="Sombolestani A."/>
        </authorList>
    </citation>
    <scope>NUCLEOTIDE SEQUENCE [LARGE SCALE GENOMIC DNA]</scope>
    <source>
        <strain evidence="19 20">LMG 27010</strain>
    </source>
</reference>
<gene>
    <name evidence="19" type="primary">cobS</name>
    <name evidence="19" type="ORF">HUK82_03855</name>
</gene>
<dbReference type="RefSeq" id="WP_176612685.1">
    <property type="nucleotide sequence ID" value="NZ_JABXXR010000014.1"/>
</dbReference>
<comment type="subcellular location">
    <subcellularLocation>
        <location evidence="2">Cell membrane</location>
        <topology evidence="2">Multi-pass membrane protein</topology>
    </subcellularLocation>
</comment>
<dbReference type="Proteomes" id="UP000585665">
    <property type="component" value="Unassembled WGS sequence"/>
</dbReference>
<comment type="pathway">
    <text evidence="3">Cofactor biosynthesis; adenosylcobalamin biosynthesis; adenosylcobalamin from cob(II)yrinate a,c-diamide: step 7/7.</text>
</comment>
<dbReference type="Pfam" id="PF02654">
    <property type="entry name" value="CobS"/>
    <property type="match status" value="1"/>
</dbReference>
<evidence type="ECO:0000256" key="17">
    <source>
        <dbReference type="NCBIfam" id="TIGR00317"/>
    </source>
</evidence>
<evidence type="ECO:0000256" key="2">
    <source>
        <dbReference type="ARBA" id="ARBA00004651"/>
    </source>
</evidence>
<feature type="non-terminal residue" evidence="19">
    <location>
        <position position="1"/>
    </location>
</feature>
<keyword evidence="9 19" id="KW-0808">Transferase</keyword>
<comment type="caution">
    <text evidence="19">The sequence shown here is derived from an EMBL/GenBank/DDBJ whole genome shotgun (WGS) entry which is preliminary data.</text>
</comment>
<sequence length="221" mass="22194">PLGRTVWAWPLVGALVGACGGSVAYALRAATLPPLVAAFWALVAQSLLTGALHEDGLADTADGLFGGRTPARRLEIMRDSRIGGYGAVALCLGFGIRAAALAALPAPALLPALLFSGALSRSAMAVPLLCLAPARADGLASTLRRPAWTGLAVVTAVILLPNALILPARPAVVALASVLVVSLWLSGTCRRRLGGYTGDTLGATVVLSECVALSALSAAAG</sequence>
<feature type="transmembrane region" description="Helical" evidence="18">
    <location>
        <begin position="82"/>
        <end position="104"/>
    </location>
</feature>
<keyword evidence="13 18" id="KW-0472">Membrane</keyword>
<evidence type="ECO:0000256" key="11">
    <source>
        <dbReference type="ARBA" id="ARBA00022842"/>
    </source>
</evidence>
<feature type="transmembrane region" description="Helical" evidence="18">
    <location>
        <begin position="171"/>
        <end position="189"/>
    </location>
</feature>
<dbReference type="EC" id="2.7.8.26" evidence="5 17"/>
<comment type="similarity">
    <text evidence="4">Belongs to the CobS family.</text>
</comment>
<evidence type="ECO:0000313" key="20">
    <source>
        <dbReference type="Proteomes" id="UP000585665"/>
    </source>
</evidence>
<evidence type="ECO:0000256" key="10">
    <source>
        <dbReference type="ARBA" id="ARBA00022692"/>
    </source>
</evidence>
<organism evidence="19 20">
    <name type="scientific">Ameyamaea chiangmaiensis</name>
    <dbReference type="NCBI Taxonomy" id="442969"/>
    <lineage>
        <taxon>Bacteria</taxon>
        <taxon>Pseudomonadati</taxon>
        <taxon>Pseudomonadota</taxon>
        <taxon>Alphaproteobacteria</taxon>
        <taxon>Acetobacterales</taxon>
        <taxon>Acetobacteraceae</taxon>
        <taxon>Ameyamaea</taxon>
    </lineage>
</organism>
<keyword evidence="12 18" id="KW-1133">Transmembrane helix</keyword>
<dbReference type="GO" id="GO:0009236">
    <property type="term" value="P:cobalamin biosynthetic process"/>
    <property type="evidence" value="ECO:0007669"/>
    <property type="project" value="UniProtKB-UniRule"/>
</dbReference>
<dbReference type="PANTHER" id="PTHR34148">
    <property type="entry name" value="ADENOSYLCOBINAMIDE-GDP RIBAZOLETRANSFERASE"/>
    <property type="match status" value="1"/>
</dbReference>
<feature type="transmembrane region" description="Helical" evidence="18">
    <location>
        <begin position="6"/>
        <end position="27"/>
    </location>
</feature>
<dbReference type="NCBIfam" id="TIGR00317">
    <property type="entry name" value="cobS"/>
    <property type="match status" value="1"/>
</dbReference>
<evidence type="ECO:0000256" key="8">
    <source>
        <dbReference type="ARBA" id="ARBA00022573"/>
    </source>
</evidence>
<evidence type="ECO:0000256" key="6">
    <source>
        <dbReference type="ARBA" id="ARBA00015850"/>
    </source>
</evidence>
<evidence type="ECO:0000256" key="4">
    <source>
        <dbReference type="ARBA" id="ARBA00010561"/>
    </source>
</evidence>